<proteinExistence type="predicted"/>
<dbReference type="InterPro" id="IPR038071">
    <property type="entry name" value="UROD/MetE-like_sf"/>
</dbReference>
<name>A0A0F9V360_9ZZZZ</name>
<dbReference type="PANTHER" id="PTHR47099">
    <property type="entry name" value="METHYLCOBAMIDE:COM METHYLTRANSFERASE MTBA"/>
    <property type="match status" value="1"/>
</dbReference>
<dbReference type="InterPro" id="IPR000257">
    <property type="entry name" value="Uroporphyrinogen_deCOase"/>
</dbReference>
<dbReference type="Pfam" id="PF01208">
    <property type="entry name" value="URO-D"/>
    <property type="match status" value="1"/>
</dbReference>
<dbReference type="EMBL" id="LAZR01000462">
    <property type="protein sequence ID" value="KKN67946.1"/>
    <property type="molecule type" value="Genomic_DNA"/>
</dbReference>
<evidence type="ECO:0000313" key="2">
    <source>
        <dbReference type="EMBL" id="KKN67946.1"/>
    </source>
</evidence>
<feature type="domain" description="Uroporphyrinogen decarboxylase (URO-D)" evidence="1">
    <location>
        <begin position="147"/>
        <end position="340"/>
    </location>
</feature>
<protein>
    <recommendedName>
        <fullName evidence="1">Uroporphyrinogen decarboxylase (URO-D) domain-containing protein</fullName>
    </recommendedName>
</protein>
<dbReference type="AlphaFoldDB" id="A0A0F9V360"/>
<dbReference type="GO" id="GO:0004853">
    <property type="term" value="F:uroporphyrinogen decarboxylase activity"/>
    <property type="evidence" value="ECO:0007669"/>
    <property type="project" value="InterPro"/>
</dbReference>
<dbReference type="GO" id="GO:0006779">
    <property type="term" value="P:porphyrin-containing compound biosynthetic process"/>
    <property type="evidence" value="ECO:0007669"/>
    <property type="project" value="InterPro"/>
</dbReference>
<reference evidence="2" key="1">
    <citation type="journal article" date="2015" name="Nature">
        <title>Complex archaea that bridge the gap between prokaryotes and eukaryotes.</title>
        <authorList>
            <person name="Spang A."/>
            <person name="Saw J.H."/>
            <person name="Jorgensen S.L."/>
            <person name="Zaremba-Niedzwiedzka K."/>
            <person name="Martijn J."/>
            <person name="Lind A.E."/>
            <person name="van Eijk R."/>
            <person name="Schleper C."/>
            <person name="Guy L."/>
            <person name="Ettema T.J."/>
        </authorList>
    </citation>
    <scope>NUCLEOTIDE SEQUENCE</scope>
</reference>
<comment type="caution">
    <text evidence="2">The sequence shown here is derived from an EMBL/GenBank/DDBJ whole genome shotgun (WGS) entry which is preliminary data.</text>
</comment>
<dbReference type="InterPro" id="IPR052024">
    <property type="entry name" value="Methanogen_methyltrans"/>
</dbReference>
<gene>
    <name evidence="2" type="ORF">LCGC14_0456460</name>
</gene>
<accession>A0A0F9V360</accession>
<dbReference type="PANTHER" id="PTHR47099:SF1">
    <property type="entry name" value="METHYLCOBAMIDE:COM METHYLTRANSFERASE MTBA"/>
    <property type="match status" value="1"/>
</dbReference>
<sequence length="346" mass="39571">MLPKEALKACLAGEATPVVPAWRFWTDGQFRSKYPDDMKRMHEKWDDDFLLTQIAPTKRELDLGLQLAPHEHVDNWNCLFGESPDGVGWHPTRPIINTLDDWARYLDEGMPILDNDFAAPVRQASADHPDNYVAGTVWRTYFERIFMLMGFEPLMMEIATDGELFNAMRKDLLDFTIRCINHVADAGADAVYLADDWGTQHRLMISPAHFAQHFKADYATMIDTGHSRGLDVWMHSCGHITEAIPHWIDIKLDVISNLQTLALDLPAIAEQYRGQITFFGGLDVQENLVHGTRDSIRDEVRTLFDNFHAREGKYMASPCNTIMPETPVENVWALFEAIDEFGRYDV</sequence>
<organism evidence="2">
    <name type="scientific">marine sediment metagenome</name>
    <dbReference type="NCBI Taxonomy" id="412755"/>
    <lineage>
        <taxon>unclassified sequences</taxon>
        <taxon>metagenomes</taxon>
        <taxon>ecological metagenomes</taxon>
    </lineage>
</organism>
<evidence type="ECO:0000259" key="1">
    <source>
        <dbReference type="Pfam" id="PF01208"/>
    </source>
</evidence>
<dbReference type="SUPFAM" id="SSF51726">
    <property type="entry name" value="UROD/MetE-like"/>
    <property type="match status" value="1"/>
</dbReference>
<dbReference type="Gene3D" id="3.20.20.210">
    <property type="match status" value="1"/>
</dbReference>